<proteinExistence type="evidence at transcript level"/>
<organism evidence="1">
    <name type="scientific">Ixodes ricinus</name>
    <name type="common">Common tick</name>
    <name type="synonym">Acarus ricinus</name>
    <dbReference type="NCBI Taxonomy" id="34613"/>
    <lineage>
        <taxon>Eukaryota</taxon>
        <taxon>Metazoa</taxon>
        <taxon>Ecdysozoa</taxon>
        <taxon>Arthropoda</taxon>
        <taxon>Chelicerata</taxon>
        <taxon>Arachnida</taxon>
        <taxon>Acari</taxon>
        <taxon>Parasitiformes</taxon>
        <taxon>Ixodida</taxon>
        <taxon>Ixodoidea</taxon>
        <taxon>Ixodidae</taxon>
        <taxon>Ixodinae</taxon>
        <taxon>Ixodes</taxon>
    </lineage>
</organism>
<sequence length="152" mass="17105">MAAVVLHLECKKVSVAGEAHDLRRRLLLPFSHSSSAPSVVNIVKCLWTKKKDQLVANATESPAGLPFHPLSDHDRPIRGHSPYLWRRSVLLARFSGGRPQSWQCTALEGRLVSSVFFVYGRAKREVVLCLNSSTLRVLKMARLSKRCNFKKK</sequence>
<reference evidence="1" key="1">
    <citation type="submission" date="2012-12" db="EMBL/GenBank/DDBJ databases">
        <title>Identification and characterization of a phenylalanine ammonia-lyase gene family in Isatis indigotica Fort.</title>
        <authorList>
            <person name="Liu Q."/>
            <person name="Chen J."/>
            <person name="Zhou X."/>
            <person name="Di P."/>
            <person name="Xiao Y."/>
            <person name="Xuan H."/>
            <person name="Zhang L."/>
            <person name="Chen W."/>
        </authorList>
    </citation>
    <scope>NUCLEOTIDE SEQUENCE</scope>
    <source>
        <tissue evidence="1">Salivary gland</tissue>
    </source>
</reference>
<protein>
    <submittedName>
        <fullName evidence="1">Uncharacterized protein</fullName>
    </submittedName>
</protein>
<evidence type="ECO:0000313" key="1">
    <source>
        <dbReference type="EMBL" id="JAA70543.1"/>
    </source>
</evidence>
<name>A0A0K8RI38_IXORI</name>
<accession>A0A0K8RI38</accession>
<dbReference type="EMBL" id="GADI01003265">
    <property type="protein sequence ID" value="JAA70543.1"/>
    <property type="molecule type" value="mRNA"/>
</dbReference>
<dbReference type="AlphaFoldDB" id="A0A0K8RI38"/>